<evidence type="ECO:0000313" key="2">
    <source>
        <dbReference type="EMBL" id="KKM08340.1"/>
    </source>
</evidence>
<accession>A0A0F9HBE7</accession>
<organism evidence="2">
    <name type="scientific">marine sediment metagenome</name>
    <dbReference type="NCBI Taxonomy" id="412755"/>
    <lineage>
        <taxon>unclassified sequences</taxon>
        <taxon>metagenomes</taxon>
        <taxon>ecological metagenomes</taxon>
    </lineage>
</organism>
<name>A0A0F9HBE7_9ZZZZ</name>
<feature type="region of interest" description="Disordered" evidence="1">
    <location>
        <begin position="1"/>
        <end position="22"/>
    </location>
</feature>
<sequence length="62" mass="6345">MRGDAEASQASGNVSGELGKPGNGIVWVPYVGFYPLVDQLVFLAAAGDYDLAGIGQVLGDFA</sequence>
<proteinExistence type="predicted"/>
<comment type="caution">
    <text evidence="2">The sequence shown here is derived from an EMBL/GenBank/DDBJ whole genome shotgun (WGS) entry which is preliminary data.</text>
</comment>
<reference evidence="2" key="1">
    <citation type="journal article" date="2015" name="Nature">
        <title>Complex archaea that bridge the gap between prokaryotes and eukaryotes.</title>
        <authorList>
            <person name="Spang A."/>
            <person name="Saw J.H."/>
            <person name="Jorgensen S.L."/>
            <person name="Zaremba-Niedzwiedzka K."/>
            <person name="Martijn J."/>
            <person name="Lind A.E."/>
            <person name="van Eijk R."/>
            <person name="Schleper C."/>
            <person name="Guy L."/>
            <person name="Ettema T.J."/>
        </authorList>
    </citation>
    <scope>NUCLEOTIDE SEQUENCE</scope>
</reference>
<gene>
    <name evidence="2" type="ORF">LCGC14_1724820</name>
</gene>
<protein>
    <submittedName>
        <fullName evidence="2">Uncharacterized protein</fullName>
    </submittedName>
</protein>
<dbReference type="EMBL" id="LAZR01015572">
    <property type="protein sequence ID" value="KKM08340.1"/>
    <property type="molecule type" value="Genomic_DNA"/>
</dbReference>
<dbReference type="AlphaFoldDB" id="A0A0F9HBE7"/>
<evidence type="ECO:0000256" key="1">
    <source>
        <dbReference type="SAM" id="MobiDB-lite"/>
    </source>
</evidence>